<dbReference type="InterPro" id="IPR000182">
    <property type="entry name" value="GNAT_dom"/>
</dbReference>
<gene>
    <name evidence="4" type="ORF">ACE5LO_05355</name>
</gene>
<organism evidence="4 5">
    <name type="scientific">Paenibacillus medicaginis</name>
    <dbReference type="NCBI Taxonomy" id="1470560"/>
    <lineage>
        <taxon>Bacteria</taxon>
        <taxon>Bacillati</taxon>
        <taxon>Bacillota</taxon>
        <taxon>Bacilli</taxon>
        <taxon>Bacillales</taxon>
        <taxon>Paenibacillaceae</taxon>
        <taxon>Paenibacillus</taxon>
    </lineage>
</organism>
<evidence type="ECO:0000256" key="2">
    <source>
        <dbReference type="ARBA" id="ARBA00023315"/>
    </source>
</evidence>
<dbReference type="InterPro" id="IPR056935">
    <property type="entry name" value="Rv0428c-like_C"/>
</dbReference>
<reference evidence="4 5" key="1">
    <citation type="submission" date="2024-09" db="EMBL/GenBank/DDBJ databases">
        <title>Paenibacillus zeirhizospherea sp. nov., isolated from surface of the maize (Zea mays) roots in a horticulture field, Hungary.</title>
        <authorList>
            <person name="Marton D."/>
            <person name="Farkas M."/>
            <person name="Bedics A."/>
            <person name="Toth E."/>
            <person name="Tancsics A."/>
            <person name="Boka K."/>
            <person name="Marati G."/>
            <person name="Kriszt B."/>
            <person name="Cserhati M."/>
        </authorList>
    </citation>
    <scope>NUCLEOTIDE SEQUENCE [LARGE SCALE GENOMIC DNA]</scope>
    <source>
        <strain evidence="4 5">JCM 18446</strain>
    </source>
</reference>
<dbReference type="InterPro" id="IPR050680">
    <property type="entry name" value="YpeA/RimI_acetyltransf"/>
</dbReference>
<evidence type="ECO:0000256" key="1">
    <source>
        <dbReference type="ARBA" id="ARBA00022679"/>
    </source>
</evidence>
<dbReference type="Gene3D" id="3.40.630.30">
    <property type="match status" value="1"/>
</dbReference>
<dbReference type="PROSITE" id="PS51186">
    <property type="entry name" value="GNAT"/>
    <property type="match status" value="1"/>
</dbReference>
<dbReference type="CDD" id="cd04301">
    <property type="entry name" value="NAT_SF"/>
    <property type="match status" value="1"/>
</dbReference>
<comment type="caution">
    <text evidence="4">The sequence shown here is derived from an EMBL/GenBank/DDBJ whole genome shotgun (WGS) entry which is preliminary data.</text>
</comment>
<evidence type="ECO:0000259" key="3">
    <source>
        <dbReference type="PROSITE" id="PS51186"/>
    </source>
</evidence>
<proteinExistence type="predicted"/>
<feature type="domain" description="N-acetyltransferase" evidence="3">
    <location>
        <begin position="114"/>
        <end position="248"/>
    </location>
</feature>
<accession>A0ABV5BXG5</accession>
<evidence type="ECO:0000313" key="5">
    <source>
        <dbReference type="Proteomes" id="UP001580430"/>
    </source>
</evidence>
<dbReference type="InterPro" id="IPR016181">
    <property type="entry name" value="Acyl_CoA_acyltransferase"/>
</dbReference>
<name>A0ABV5BXG5_9BACL</name>
<keyword evidence="5" id="KW-1185">Reference proteome</keyword>
<dbReference type="Pfam" id="PF24553">
    <property type="entry name" value="Rv0428c_C"/>
    <property type="match status" value="1"/>
</dbReference>
<evidence type="ECO:0000313" key="4">
    <source>
        <dbReference type="EMBL" id="MFB5759815.1"/>
    </source>
</evidence>
<dbReference type="PANTHER" id="PTHR43420:SF12">
    <property type="entry name" value="N-ACETYLTRANSFERASE DOMAIN-CONTAINING PROTEIN"/>
    <property type="match status" value="1"/>
</dbReference>
<dbReference type="SUPFAM" id="SSF55729">
    <property type="entry name" value="Acyl-CoA N-acyltransferases (Nat)"/>
    <property type="match status" value="1"/>
</dbReference>
<dbReference type="RefSeq" id="WP_375518992.1">
    <property type="nucleotide sequence ID" value="NZ_JBHIRY010000003.1"/>
</dbReference>
<keyword evidence="1" id="KW-0808">Transferase</keyword>
<sequence>MHKYIEELSLNALPAFYQMSIDGWIVRYAAGYTKRANSVNPIYSGEDIGVEKKLLQCENFYTNVSLDPVFKMTPFIHPGKLDELLEQRGYEAADLSSVQTLKLSHIMEPQLDDVKISAEVDDEWMDVFARFTNLPPEQMVIKRKMLSLPLLSKVFIILYKDSAPVACVTGVLEREWLGIYDLVTHPEQRGQGYARQLVLKLLQWGKRQGAGYSYLQVLKNNAAAMRLYSKLGYREAYTYWYRVKKELS</sequence>
<dbReference type="EMBL" id="JBHIRY010000003">
    <property type="protein sequence ID" value="MFB5759815.1"/>
    <property type="molecule type" value="Genomic_DNA"/>
</dbReference>
<dbReference type="Proteomes" id="UP001580430">
    <property type="component" value="Unassembled WGS sequence"/>
</dbReference>
<protein>
    <submittedName>
        <fullName evidence="4">GNAT family N-acetyltransferase</fullName>
    </submittedName>
</protein>
<keyword evidence="2" id="KW-0012">Acyltransferase</keyword>
<dbReference type="PANTHER" id="PTHR43420">
    <property type="entry name" value="ACETYLTRANSFERASE"/>
    <property type="match status" value="1"/>
</dbReference>